<dbReference type="InterPro" id="IPR032071">
    <property type="entry name" value="DUF4806"/>
</dbReference>
<reference evidence="2" key="1">
    <citation type="submission" date="2018-04" db="EMBL/GenBank/DDBJ databases">
        <title>Transcriptome assembly of Sipha flava.</title>
        <authorList>
            <person name="Scully E.D."/>
            <person name="Geib S.M."/>
            <person name="Palmer N.A."/>
            <person name="Koch K."/>
            <person name="Bradshaw J."/>
            <person name="Heng-Moss T."/>
            <person name="Sarath G."/>
        </authorList>
    </citation>
    <scope>NUCLEOTIDE SEQUENCE</scope>
</reference>
<name>A0A2S2R0Q6_9HEMI</name>
<evidence type="ECO:0000259" key="1">
    <source>
        <dbReference type="Pfam" id="PF16064"/>
    </source>
</evidence>
<dbReference type="EMBL" id="GGMS01014376">
    <property type="protein sequence ID" value="MBY83579.1"/>
    <property type="molecule type" value="Transcribed_RNA"/>
</dbReference>
<dbReference type="PANTHER" id="PTHR34153">
    <property type="entry name" value="SI:CH211-262H13.3-RELATED-RELATED"/>
    <property type="match status" value="1"/>
</dbReference>
<protein>
    <recommendedName>
        <fullName evidence="1">DUF4806 domain-containing protein</fullName>
    </recommendedName>
</protein>
<organism evidence="2">
    <name type="scientific">Sipha flava</name>
    <name type="common">yellow sugarcane aphid</name>
    <dbReference type="NCBI Taxonomy" id="143950"/>
    <lineage>
        <taxon>Eukaryota</taxon>
        <taxon>Metazoa</taxon>
        <taxon>Ecdysozoa</taxon>
        <taxon>Arthropoda</taxon>
        <taxon>Hexapoda</taxon>
        <taxon>Insecta</taxon>
        <taxon>Pterygota</taxon>
        <taxon>Neoptera</taxon>
        <taxon>Paraneoptera</taxon>
        <taxon>Hemiptera</taxon>
        <taxon>Sternorrhyncha</taxon>
        <taxon>Aphidomorpha</taxon>
        <taxon>Aphidoidea</taxon>
        <taxon>Aphididae</taxon>
        <taxon>Sipha</taxon>
    </lineage>
</organism>
<proteinExistence type="predicted"/>
<gene>
    <name evidence="2" type="ORF">g.155106</name>
</gene>
<accession>A0A2S2R0Q6</accession>
<dbReference type="OrthoDB" id="6630778at2759"/>
<feature type="domain" description="DUF4806" evidence="1">
    <location>
        <begin position="124"/>
        <end position="196"/>
    </location>
</feature>
<evidence type="ECO:0000313" key="2">
    <source>
        <dbReference type="EMBL" id="MBY83579.1"/>
    </source>
</evidence>
<dbReference type="AlphaFoldDB" id="A0A2S2R0Q6"/>
<dbReference type="PANTHER" id="PTHR34153:SF2">
    <property type="entry name" value="SI:CH211-262H13.3-RELATED"/>
    <property type="match status" value="1"/>
</dbReference>
<dbReference type="Pfam" id="PF16064">
    <property type="entry name" value="DUF4806"/>
    <property type="match status" value="1"/>
</dbReference>
<sequence length="252" mass="28426">MSSDRSLSSYELDEKLENSKNIFNNVNNEHDNGSGAVNYTSIIKSKRVFEHSTYETTKLENIKRIKKADSLTNADFKNLVLRQLAVIKVNVKKLDDRVKNLSFSNSVILTSSVEDSNLNNVMGEFPMNTEEALMKVELLLIDKTYKLNLTAALTKLGGSKTNEATKFILRKLFTDKLAMTYSWCGGKGKRVMSSLAVSRVIIDSVFKIVKTTTETEIIGSIKNWLRHAKTRNENCEKRCADSTEQISLPINE</sequence>